<feature type="compositionally biased region" description="Basic residues" evidence="1">
    <location>
        <begin position="905"/>
        <end position="915"/>
    </location>
</feature>
<dbReference type="InterPro" id="IPR000719">
    <property type="entry name" value="Prot_kinase_dom"/>
</dbReference>
<dbReference type="InterPro" id="IPR050235">
    <property type="entry name" value="CK1_Ser-Thr_kinase"/>
</dbReference>
<protein>
    <recommendedName>
        <fullName evidence="2">Protein kinase domain-containing protein</fullName>
    </recommendedName>
</protein>
<dbReference type="PROSITE" id="PS50011">
    <property type="entry name" value="PROTEIN_KINASE_DOM"/>
    <property type="match status" value="1"/>
</dbReference>
<dbReference type="EMBL" id="JANBUH010000506">
    <property type="protein sequence ID" value="KAJ2750735.1"/>
    <property type="molecule type" value="Genomic_DNA"/>
</dbReference>
<feature type="compositionally biased region" description="Low complexity" evidence="1">
    <location>
        <begin position="763"/>
        <end position="772"/>
    </location>
</feature>
<dbReference type="SMART" id="SM00220">
    <property type="entry name" value="S_TKc"/>
    <property type="match status" value="1"/>
</dbReference>
<dbReference type="Gene3D" id="1.10.510.10">
    <property type="entry name" value="Transferase(Phosphotransferase) domain 1"/>
    <property type="match status" value="1"/>
</dbReference>
<dbReference type="InterPro" id="IPR040976">
    <property type="entry name" value="Pkinase_fungal"/>
</dbReference>
<dbReference type="PANTHER" id="PTHR11909">
    <property type="entry name" value="CASEIN KINASE-RELATED"/>
    <property type="match status" value="1"/>
</dbReference>
<comment type="caution">
    <text evidence="3">The sequence shown here is derived from an EMBL/GenBank/DDBJ whole genome shotgun (WGS) entry which is preliminary data.</text>
</comment>
<dbReference type="GO" id="GO:0004672">
    <property type="term" value="F:protein kinase activity"/>
    <property type="evidence" value="ECO:0007669"/>
    <property type="project" value="InterPro"/>
</dbReference>
<dbReference type="InterPro" id="IPR011009">
    <property type="entry name" value="Kinase-like_dom_sf"/>
</dbReference>
<name>A0A9W8GV95_9FUNG</name>
<dbReference type="Proteomes" id="UP001140011">
    <property type="component" value="Unassembled WGS sequence"/>
</dbReference>
<feature type="compositionally biased region" description="Low complexity" evidence="1">
    <location>
        <begin position="840"/>
        <end position="854"/>
    </location>
</feature>
<reference evidence="3" key="1">
    <citation type="submission" date="2022-07" db="EMBL/GenBank/DDBJ databases">
        <title>Phylogenomic reconstructions and comparative analyses of Kickxellomycotina fungi.</title>
        <authorList>
            <person name="Reynolds N.K."/>
            <person name="Stajich J.E."/>
            <person name="Barry K."/>
            <person name="Grigoriev I.V."/>
            <person name="Crous P."/>
            <person name="Smith M.E."/>
        </authorList>
    </citation>
    <scope>NUCLEOTIDE SEQUENCE</scope>
    <source>
        <strain evidence="3">BCRC 34297</strain>
    </source>
</reference>
<evidence type="ECO:0000313" key="3">
    <source>
        <dbReference type="EMBL" id="KAJ2750735.1"/>
    </source>
</evidence>
<keyword evidence="4" id="KW-1185">Reference proteome</keyword>
<sequence length="915" mass="99558">MSNPAQTPMSHTTHSSVVISQHLVSPQNRPGLNEYRENNKLPSKVIERRERLAKALERLGTPLEFPELVEELDLTTEYGDYEKATGGLFAEIIDRVPTLSNAESEATFVEEFFGVLALMCVQAGKSSLPEQYSQKLHESFDGQKTSLSGTELKPDILFIPALTLPNAFSNVSMVLEAKKWTSDADAYLTHIGQLADYALELRACQPTRRYIPVFFLYGHKLDLIIFTHRGYLRTYIGPVLFGTDDHNREITSDDIGKSLQRLWFFMTLPVDRCGFLFRSPKVPTRWRLDTTTVPAAITSLDGQPKEATGSDSQDTDVLVGDPISRPVRIAGRCTYLFNATYKGKAAVTKLSWIPTNRMPEGAVYRVLEGHGVPNLPKVHKSGVIVKNFDGYRLEFLVMEYCGVSVVDHIRGLLGNSKTRTKAAPQATTYVRQVVSTLSAALAANVLHRDVSGGNIAIKAGDAYVIDWGYAKVLKKPDDEAFAQQLATYWAFDWDEVIPTEGLKDPFTGTPLYMSARLLLAAVERSIYDDLESLMYVVLDAFSGRPRTGNSEEQPPGFTFLSSTTTAYTRITCTLSGKCFLDCFGVMSDTTSVPKELLMAMRRFLFFDDGEHIGARILENTDFPRVFDEAAAVAFMGEANMKSIKSMVTTQAAQSPLPLDTAASVVPVPSVLRIAHAPAPLVTSAQQGMLDDDSGLCGTRVGGSRPMPGTPTPPGRGFSTNQMLVGPSNRSSSLQRNVSPFASVLPLMYEARSSTSAPRPLLAAGEAAAQAGPSRVTTSPTPLGTDAMSVGGLSIEDRKGKGVDTAAPNMHSSDMEIEHADLAQASISNPPSGSSARARGPRNVNPPTTSPPRTRSQAKALLSKRGSSTKENDVPVGNKKANSREPSTSARKRANDNSHQSATQKAARHTKKPTLK</sequence>
<feature type="region of interest" description="Disordered" evidence="1">
    <location>
        <begin position="763"/>
        <end position="808"/>
    </location>
</feature>
<gene>
    <name evidence="3" type="ORF">GGI19_004927</name>
</gene>
<evidence type="ECO:0000313" key="4">
    <source>
        <dbReference type="Proteomes" id="UP001140011"/>
    </source>
</evidence>
<feature type="compositionally biased region" description="Polar residues" evidence="1">
    <location>
        <begin position="824"/>
        <end position="834"/>
    </location>
</feature>
<dbReference type="SUPFAM" id="SSF56112">
    <property type="entry name" value="Protein kinase-like (PK-like)"/>
    <property type="match status" value="1"/>
</dbReference>
<feature type="domain" description="Protein kinase" evidence="2">
    <location>
        <begin position="313"/>
        <end position="625"/>
    </location>
</feature>
<accession>A0A9W8GV95</accession>
<feature type="region of interest" description="Disordered" evidence="1">
    <location>
        <begin position="824"/>
        <end position="915"/>
    </location>
</feature>
<dbReference type="GO" id="GO:0005524">
    <property type="term" value="F:ATP binding"/>
    <property type="evidence" value="ECO:0007669"/>
    <property type="project" value="InterPro"/>
</dbReference>
<evidence type="ECO:0000256" key="1">
    <source>
        <dbReference type="SAM" id="MobiDB-lite"/>
    </source>
</evidence>
<evidence type="ECO:0000259" key="2">
    <source>
        <dbReference type="PROSITE" id="PS50011"/>
    </source>
</evidence>
<dbReference type="Pfam" id="PF17667">
    <property type="entry name" value="Pkinase_fungal"/>
    <property type="match status" value="2"/>
</dbReference>
<dbReference type="AlphaFoldDB" id="A0A9W8GV95"/>
<proteinExistence type="predicted"/>
<organism evidence="3 4">
    <name type="scientific">Coemansia pectinata</name>
    <dbReference type="NCBI Taxonomy" id="1052879"/>
    <lineage>
        <taxon>Eukaryota</taxon>
        <taxon>Fungi</taxon>
        <taxon>Fungi incertae sedis</taxon>
        <taxon>Zoopagomycota</taxon>
        <taxon>Kickxellomycotina</taxon>
        <taxon>Kickxellomycetes</taxon>
        <taxon>Kickxellales</taxon>
        <taxon>Kickxellaceae</taxon>
        <taxon>Coemansia</taxon>
    </lineage>
</organism>
<dbReference type="OrthoDB" id="5592585at2759"/>